<dbReference type="Proteomes" id="UP001202550">
    <property type="component" value="Unassembled WGS sequence"/>
</dbReference>
<accession>A0ABT0M5S5</accession>
<dbReference type="PANTHER" id="PTHR16943:SF8">
    <property type="entry name" value="2-METHYLCITRATE DEHYDRATASE"/>
    <property type="match status" value="1"/>
</dbReference>
<dbReference type="InterPro" id="IPR042188">
    <property type="entry name" value="MmgE/PrpD_sf_2"/>
</dbReference>
<dbReference type="EMBL" id="JALZWP010000029">
    <property type="protein sequence ID" value="MCL1630202.1"/>
    <property type="molecule type" value="Genomic_DNA"/>
</dbReference>
<feature type="domain" description="MmgE/PrpD N-terminal" evidence="2">
    <location>
        <begin position="9"/>
        <end position="248"/>
    </location>
</feature>
<dbReference type="InterPro" id="IPR042183">
    <property type="entry name" value="MmgE/PrpD_sf_1"/>
</dbReference>
<dbReference type="PANTHER" id="PTHR16943">
    <property type="entry name" value="2-METHYLCITRATE DEHYDRATASE-RELATED"/>
    <property type="match status" value="1"/>
</dbReference>
<reference evidence="4 5" key="1">
    <citation type="submission" date="2022-05" db="EMBL/GenBank/DDBJ databases">
        <title>Seasonal and diel survey of microbial diversity of the Tyrrhenian coast.</title>
        <authorList>
            <person name="Gattoni G."/>
            <person name="Corral P."/>
        </authorList>
    </citation>
    <scope>NUCLEOTIDE SEQUENCE [LARGE SCALE GENOMIC DNA]</scope>
    <source>
        <strain evidence="4 5">V10</strain>
    </source>
</reference>
<feature type="domain" description="MmgE/PrpD C-terminal" evidence="3">
    <location>
        <begin position="275"/>
        <end position="443"/>
    </location>
</feature>
<evidence type="ECO:0000313" key="5">
    <source>
        <dbReference type="Proteomes" id="UP001202550"/>
    </source>
</evidence>
<dbReference type="Pfam" id="PF19305">
    <property type="entry name" value="MmgE_PrpD_C"/>
    <property type="match status" value="1"/>
</dbReference>
<evidence type="ECO:0000313" key="4">
    <source>
        <dbReference type="EMBL" id="MCL1630202.1"/>
    </source>
</evidence>
<comment type="similarity">
    <text evidence="1">Belongs to the PrpD family.</text>
</comment>
<evidence type="ECO:0000259" key="2">
    <source>
        <dbReference type="Pfam" id="PF03972"/>
    </source>
</evidence>
<gene>
    <name evidence="4" type="ORF">M3N55_15895</name>
</gene>
<dbReference type="RefSeq" id="WP_249060860.1">
    <property type="nucleotide sequence ID" value="NZ_JALZWP010000029.1"/>
</dbReference>
<sequence length="479" mass="49886">MNAGPTYAQRIADWALGLRYEDIPAPLIADAKARVLDTIGNMVAGSTEPLGKAILRAAPAFGTGADAAILPMGLKVPASTAALVNGTFGHALDYDDTHNATLVHPSSPVVATCFALAKTHALDSRALLVAVVMGNEIFCRLGMVAPMAFHRSGIHPTAVLGPTATALVAAKIMGLDAQAAVHAMGISGSQASGILESFADGSWVKTFHAGWAAHAGIVSATLAANGFTGPPSVLEGRFGLFKSHVQRPDETLDMPALTRGLGIGWEIQSCSLKPYACAHVIHPYVDLALNLHERGVTGDKIAEIVAPIQPGYMPVVCEPRAAKVAPQTPTHARASLPYCIAAALVRGDLSLDAFAPDALKDADVLSLAARIMPQPDPTPTAPGQFRGALHVKLHDGTQMELGQNHNRGSAEHPLAPEEIAAKFRANVAQSLGPEQTRHILNACDALHMGGAVTDLIDLCLLADQQGQPSAPKPTIITPT</sequence>
<protein>
    <submittedName>
        <fullName evidence="4">MmgE/PrpD family protein</fullName>
    </submittedName>
</protein>
<dbReference type="Gene3D" id="3.30.1330.120">
    <property type="entry name" value="2-methylcitrate dehydratase PrpD"/>
    <property type="match status" value="1"/>
</dbReference>
<dbReference type="InterPro" id="IPR045337">
    <property type="entry name" value="MmgE_PrpD_C"/>
</dbReference>
<name>A0ABT0M5S5_9RHOB</name>
<keyword evidence="5" id="KW-1185">Reference proteome</keyword>
<dbReference type="Gene3D" id="1.10.4100.10">
    <property type="entry name" value="2-methylcitrate dehydratase PrpD"/>
    <property type="match status" value="1"/>
</dbReference>
<dbReference type="InterPro" id="IPR005656">
    <property type="entry name" value="MmgE_PrpD"/>
</dbReference>
<organism evidence="4 5">
    <name type="scientific">Roseinatronobacter domitianus</name>
    <dbReference type="NCBI Taxonomy" id="2940293"/>
    <lineage>
        <taxon>Bacteria</taxon>
        <taxon>Pseudomonadati</taxon>
        <taxon>Pseudomonadota</taxon>
        <taxon>Alphaproteobacteria</taxon>
        <taxon>Rhodobacterales</taxon>
        <taxon>Paracoccaceae</taxon>
        <taxon>Roseinatronobacter</taxon>
    </lineage>
</organism>
<dbReference type="SUPFAM" id="SSF103378">
    <property type="entry name" value="2-methylcitrate dehydratase PrpD"/>
    <property type="match status" value="1"/>
</dbReference>
<dbReference type="InterPro" id="IPR045336">
    <property type="entry name" value="MmgE_PrpD_N"/>
</dbReference>
<dbReference type="InterPro" id="IPR036148">
    <property type="entry name" value="MmgE/PrpD_sf"/>
</dbReference>
<comment type="caution">
    <text evidence="4">The sequence shown here is derived from an EMBL/GenBank/DDBJ whole genome shotgun (WGS) entry which is preliminary data.</text>
</comment>
<evidence type="ECO:0000259" key="3">
    <source>
        <dbReference type="Pfam" id="PF19305"/>
    </source>
</evidence>
<dbReference type="Pfam" id="PF03972">
    <property type="entry name" value="MmgE_PrpD_N"/>
    <property type="match status" value="1"/>
</dbReference>
<proteinExistence type="inferred from homology"/>
<evidence type="ECO:0000256" key="1">
    <source>
        <dbReference type="ARBA" id="ARBA00006174"/>
    </source>
</evidence>